<dbReference type="eggNOG" id="COG4206">
    <property type="taxonomic scope" value="Bacteria"/>
</dbReference>
<dbReference type="STRING" id="485917.Phep_3172"/>
<dbReference type="Pfam" id="PF07715">
    <property type="entry name" value="Plug"/>
    <property type="match status" value="1"/>
</dbReference>
<accession>C6Y3E2</accession>
<organism evidence="13 14">
    <name type="scientific">Pedobacter heparinus (strain ATCC 13125 / DSM 2366 / CIP 104194 / JCM 7457 / NBRC 12017 / NCIMB 9290 / NRRL B-14731 / HIM 762-3)</name>
    <dbReference type="NCBI Taxonomy" id="485917"/>
    <lineage>
        <taxon>Bacteria</taxon>
        <taxon>Pseudomonadati</taxon>
        <taxon>Bacteroidota</taxon>
        <taxon>Sphingobacteriia</taxon>
        <taxon>Sphingobacteriales</taxon>
        <taxon>Sphingobacteriaceae</taxon>
        <taxon>Pedobacter</taxon>
    </lineage>
</organism>
<comment type="similarity">
    <text evidence="10 11">Belongs to the TonB-dependent receptor family.</text>
</comment>
<protein>
    <submittedName>
        <fullName evidence="13">TonB-dependent receptor plug</fullName>
    </submittedName>
</protein>
<dbReference type="AlphaFoldDB" id="C6Y3E2"/>
<evidence type="ECO:0000256" key="5">
    <source>
        <dbReference type="ARBA" id="ARBA00022692"/>
    </source>
</evidence>
<keyword evidence="6" id="KW-0408">Iron</keyword>
<evidence type="ECO:0000313" key="13">
    <source>
        <dbReference type="EMBL" id="ACU05367.1"/>
    </source>
</evidence>
<dbReference type="PROSITE" id="PS52016">
    <property type="entry name" value="TONB_DEPENDENT_REC_3"/>
    <property type="match status" value="1"/>
</dbReference>
<keyword evidence="8 10" id="KW-0472">Membrane</keyword>
<keyword evidence="4" id="KW-0406">Ion transport</keyword>
<dbReference type="EMBL" id="CP001681">
    <property type="protein sequence ID" value="ACU05367.1"/>
    <property type="molecule type" value="Genomic_DNA"/>
</dbReference>
<evidence type="ECO:0000256" key="3">
    <source>
        <dbReference type="ARBA" id="ARBA00022452"/>
    </source>
</evidence>
<keyword evidence="2 10" id="KW-0813">Transport</keyword>
<dbReference type="Proteomes" id="UP000000852">
    <property type="component" value="Chromosome"/>
</dbReference>
<evidence type="ECO:0000256" key="2">
    <source>
        <dbReference type="ARBA" id="ARBA00022448"/>
    </source>
</evidence>
<evidence type="ECO:0000256" key="1">
    <source>
        <dbReference type="ARBA" id="ARBA00004571"/>
    </source>
</evidence>
<evidence type="ECO:0000256" key="11">
    <source>
        <dbReference type="RuleBase" id="RU003357"/>
    </source>
</evidence>
<evidence type="ECO:0000256" key="7">
    <source>
        <dbReference type="ARBA" id="ARBA00023077"/>
    </source>
</evidence>
<dbReference type="GO" id="GO:0006826">
    <property type="term" value="P:iron ion transport"/>
    <property type="evidence" value="ECO:0007669"/>
    <property type="project" value="UniProtKB-KW"/>
</dbReference>
<keyword evidence="3 10" id="KW-1134">Transmembrane beta strand</keyword>
<evidence type="ECO:0000256" key="9">
    <source>
        <dbReference type="ARBA" id="ARBA00023237"/>
    </source>
</evidence>
<dbReference type="InterPro" id="IPR008969">
    <property type="entry name" value="CarboxyPept-like_regulatory"/>
</dbReference>
<evidence type="ECO:0000256" key="10">
    <source>
        <dbReference type="PROSITE-ProRule" id="PRU01360"/>
    </source>
</evidence>
<dbReference type="Gene3D" id="2.170.130.10">
    <property type="entry name" value="TonB-dependent receptor, plug domain"/>
    <property type="match status" value="1"/>
</dbReference>
<reference evidence="13 14" key="1">
    <citation type="journal article" date="2009" name="Stand. Genomic Sci.">
        <title>Complete genome sequence of Pedobacter heparinus type strain (HIM 762-3).</title>
        <authorList>
            <person name="Han C."/>
            <person name="Spring S."/>
            <person name="Lapidus A."/>
            <person name="Del Rio T.G."/>
            <person name="Tice H."/>
            <person name="Copeland A."/>
            <person name="Cheng J.F."/>
            <person name="Lucas S."/>
            <person name="Chen F."/>
            <person name="Nolan M."/>
            <person name="Bruce D."/>
            <person name="Goodwin L."/>
            <person name="Pitluck S."/>
            <person name="Ivanova N."/>
            <person name="Mavromatis K."/>
            <person name="Mikhailova N."/>
            <person name="Pati A."/>
            <person name="Chen A."/>
            <person name="Palaniappan K."/>
            <person name="Land M."/>
            <person name="Hauser L."/>
            <person name="Chang Y.J."/>
            <person name="Jeffries C.C."/>
            <person name="Saunders E."/>
            <person name="Chertkov O."/>
            <person name="Brettin T."/>
            <person name="Goker M."/>
            <person name="Rohde M."/>
            <person name="Bristow J."/>
            <person name="Eisen J.A."/>
            <person name="Markowitz V."/>
            <person name="Hugenholtz P."/>
            <person name="Kyrpides N.C."/>
            <person name="Klenk H.P."/>
            <person name="Detter J.C."/>
        </authorList>
    </citation>
    <scope>NUCLEOTIDE SEQUENCE [LARGE SCALE GENOMIC DNA]</scope>
    <source>
        <strain evidence="14">ATCC 13125 / DSM 2366 / CIP 104194 / JCM 7457 / NBRC 12017 / NCIMB 9290 / NRRL B-14731 / HIM 762-3</strain>
    </source>
</reference>
<dbReference type="SUPFAM" id="SSF49464">
    <property type="entry name" value="Carboxypeptidase regulatory domain-like"/>
    <property type="match status" value="1"/>
</dbReference>
<dbReference type="GO" id="GO:0009279">
    <property type="term" value="C:cell outer membrane"/>
    <property type="evidence" value="ECO:0007669"/>
    <property type="project" value="UniProtKB-SubCell"/>
</dbReference>
<dbReference type="Pfam" id="PF13715">
    <property type="entry name" value="CarbopepD_reg_2"/>
    <property type="match status" value="1"/>
</dbReference>
<evidence type="ECO:0000256" key="8">
    <source>
        <dbReference type="ARBA" id="ARBA00023136"/>
    </source>
</evidence>
<keyword evidence="7 11" id="KW-0798">TonB box</keyword>
<dbReference type="Pfam" id="PF00593">
    <property type="entry name" value="TonB_dep_Rec_b-barrel"/>
    <property type="match status" value="1"/>
</dbReference>
<dbReference type="InterPro" id="IPR037066">
    <property type="entry name" value="Plug_dom_sf"/>
</dbReference>
<proteinExistence type="inferred from homology"/>
<comment type="subcellular location">
    <subcellularLocation>
        <location evidence="1 10">Cell outer membrane</location>
        <topology evidence="1 10">Multi-pass membrane protein</topology>
    </subcellularLocation>
</comment>
<dbReference type="InterPro" id="IPR011662">
    <property type="entry name" value="Secretin/TonB_short_N"/>
</dbReference>
<gene>
    <name evidence="13" type="ordered locus">Phep_3172</name>
</gene>
<name>C6Y3E2_PEDHD</name>
<dbReference type="SMART" id="SM00965">
    <property type="entry name" value="STN"/>
    <property type="match status" value="1"/>
</dbReference>
<dbReference type="InterPro" id="IPR012910">
    <property type="entry name" value="Plug_dom"/>
</dbReference>
<sequence length="1138" mass="125749">MYENFRVSAPAFWQRYLKQLMMLKLMLLMSLVFAFSANANHALAQRASLNVTQKSLKEVFRLLKEQTDVDFLFTESQLKNAHPVSISVKQKGLKEILALCFEGQGLSYVLNGNTVIVKKENNSPVLVNIQQRTITGIVTDEKGTSIPGVNIEVKGTGKRAVTNSDGKYSISIDKDNAVLVFSYMGMATQEVAVASRNVVNVELKAESADLSEVVVVGYGTQKKVNLTGAVASIDIAKVADSRPITNVSSLLTGLAPGLYVKSGNADPGGNASLLIRGQGTLNNSAPLVIIDGVEGDISRVSPQDISSVSVLKDASSAAIYGSRAANGVLLITTKQGVKGKFSISYDGYATMQSVGHLMPLVDNSVRYMELLNEAAKNSAVAPVFTEANIQKWRDNAGGDPLLWPNTNWADGLFRDVTAVNHNVSVSGGTDKLTSFMSFNYANNPGMIENTGFQRYSLRSNTQLQATSWLKVGMNLNGTYSTKDRGSQQLEGMFINSILAVPTVVPRHPDGRYGGTNNSEENSVALSPIFYVNQVKGTNKTNTLVSRFYVNVNPMEGLNVNASYNYNLFDNKITTIPTQNDRWNFQTNTILVPGAVALYVQKQDINNVRNFMDFDASYEKTLDKLNMKLMVGGSQERYLAENLAVTKQGLIDENLTQLNGATGVATATGTLDGDWAMHSYFARLNMAWDSKYLLELNIRRDGSSRFTQANRWGNFPSASVGWRISEEEFMKSLKSTWLNDLKFRASYGALGNNAVGDYESISVLSSVLYSFNNAPVNGFYQTRFPNLGLSWESTYVTNLGLDFSLFSNRLSGNLDAYNKLTKNILISLPAPLVNGTISIPPQNSAEVQNRGIELGLNWKDKIGEVGYFVGTNFTFNANKVLKFKGSEYSLSGTSMIKEGLPINTQYVLLVDRIIQTPEDVQWVADRIANAPFDPNDPETDPTKKRRLNAFPYGKPELGDFLFKDVNGDGIVDDNDRANVGKGSNPQFFYSFTLGANYKGFDFSAMIDGVGGIKTYFQNDYYNPVLRWSRIINQEIADGRWYPGRTTTATYPRLLLNDNRNTRSSDFWVQDMSFLKIRNIQLGYSLQSNVLSKLKASKIRFYATLENYFTFTKYKGLDPEVSGMAYPNVKQAVFGMNLTF</sequence>
<dbReference type="InterPro" id="IPR036942">
    <property type="entry name" value="Beta-barrel_TonB_sf"/>
</dbReference>
<evidence type="ECO:0000313" key="14">
    <source>
        <dbReference type="Proteomes" id="UP000000852"/>
    </source>
</evidence>
<keyword evidence="14" id="KW-1185">Reference proteome</keyword>
<dbReference type="InterPro" id="IPR000531">
    <property type="entry name" value="Beta-barrel_TonB"/>
</dbReference>
<evidence type="ECO:0000256" key="6">
    <source>
        <dbReference type="ARBA" id="ARBA00023004"/>
    </source>
</evidence>
<dbReference type="InterPro" id="IPR023996">
    <property type="entry name" value="TonB-dep_OMP_SusC/RagA"/>
</dbReference>
<dbReference type="InterPro" id="IPR023997">
    <property type="entry name" value="TonB-dep_OMP_SusC/RagA_CS"/>
</dbReference>
<feature type="domain" description="Secretin/TonB short N-terminal" evidence="12">
    <location>
        <begin position="69"/>
        <end position="120"/>
    </location>
</feature>
<evidence type="ECO:0000259" key="12">
    <source>
        <dbReference type="SMART" id="SM00965"/>
    </source>
</evidence>
<dbReference type="KEGG" id="phe:Phep_3172"/>
<keyword evidence="4" id="KW-0410">Iron transport</keyword>
<dbReference type="SUPFAM" id="SSF56935">
    <property type="entry name" value="Porins"/>
    <property type="match status" value="1"/>
</dbReference>
<keyword evidence="9 10" id="KW-0998">Cell outer membrane</keyword>
<dbReference type="NCBIfam" id="TIGR04057">
    <property type="entry name" value="SusC_RagA_signa"/>
    <property type="match status" value="1"/>
</dbReference>
<dbReference type="HOGENOM" id="CLU_004317_1_1_10"/>
<evidence type="ECO:0000256" key="4">
    <source>
        <dbReference type="ARBA" id="ARBA00022496"/>
    </source>
</evidence>
<dbReference type="NCBIfam" id="TIGR04056">
    <property type="entry name" value="OMP_RagA_SusC"/>
    <property type="match status" value="1"/>
</dbReference>
<keyword evidence="5 10" id="KW-0812">Transmembrane</keyword>
<dbReference type="Pfam" id="PF07660">
    <property type="entry name" value="STN"/>
    <property type="match status" value="1"/>
</dbReference>
<dbReference type="Gene3D" id="2.60.40.1120">
    <property type="entry name" value="Carboxypeptidase-like, regulatory domain"/>
    <property type="match status" value="1"/>
</dbReference>
<dbReference type="InterPro" id="IPR039426">
    <property type="entry name" value="TonB-dep_rcpt-like"/>
</dbReference>
<dbReference type="Gene3D" id="2.40.170.20">
    <property type="entry name" value="TonB-dependent receptor, beta-barrel domain"/>
    <property type="match status" value="1"/>
</dbReference>
<keyword evidence="13" id="KW-0675">Receptor</keyword>